<evidence type="ECO:0000256" key="2">
    <source>
        <dbReference type="SAM" id="SignalP"/>
    </source>
</evidence>
<dbReference type="InterPro" id="IPR036249">
    <property type="entry name" value="Thioredoxin-like_sf"/>
</dbReference>
<keyword evidence="5" id="KW-1185">Reference proteome</keyword>
<dbReference type="EMBL" id="JAYFUL010000074">
    <property type="protein sequence ID" value="MEA5260915.1"/>
    <property type="molecule type" value="Genomic_DNA"/>
</dbReference>
<evidence type="ECO:0000259" key="3">
    <source>
        <dbReference type="Pfam" id="PF03190"/>
    </source>
</evidence>
<accession>A0ABU5QVP4</accession>
<keyword evidence="1" id="KW-0676">Redox-active center</keyword>
<protein>
    <submittedName>
        <fullName evidence="4">DUF255 domain-containing protein</fullName>
    </submittedName>
</protein>
<dbReference type="InterPro" id="IPR004879">
    <property type="entry name" value="Ssp411-like_TRX"/>
</dbReference>
<dbReference type="Gene3D" id="3.40.30.10">
    <property type="entry name" value="Glutaredoxin"/>
    <property type="match status" value="1"/>
</dbReference>
<dbReference type="PANTHER" id="PTHR32234:SF0">
    <property type="entry name" value="THIOL:DISULFIDE INTERCHANGE PROTEIN DSBD"/>
    <property type="match status" value="1"/>
</dbReference>
<reference evidence="4 5" key="1">
    <citation type="submission" date="2023-12" db="EMBL/GenBank/DDBJ databases">
        <title>Novel species of the genus Arcicella isolated from rivers.</title>
        <authorList>
            <person name="Lu H."/>
        </authorList>
    </citation>
    <scope>NUCLEOTIDE SEQUENCE [LARGE SCALE GENOMIC DNA]</scope>
    <source>
        <strain evidence="4 5">LMG 21963</strain>
    </source>
</reference>
<dbReference type="Pfam" id="PF03190">
    <property type="entry name" value="Thioredox_DsbH"/>
    <property type="match status" value="1"/>
</dbReference>
<proteinExistence type="predicted"/>
<feature type="domain" description="Spermatogenesis-associated protein 20-like TRX" evidence="3">
    <location>
        <begin position="34"/>
        <end position="106"/>
    </location>
</feature>
<dbReference type="InterPro" id="IPR017937">
    <property type="entry name" value="Thioredoxin_CS"/>
</dbReference>
<gene>
    <name evidence="4" type="ORF">VB264_24165</name>
</gene>
<feature type="signal peptide" evidence="2">
    <location>
        <begin position="1"/>
        <end position="21"/>
    </location>
</feature>
<dbReference type="SUPFAM" id="SSF52833">
    <property type="entry name" value="Thioredoxin-like"/>
    <property type="match status" value="1"/>
</dbReference>
<dbReference type="PROSITE" id="PS00194">
    <property type="entry name" value="THIOREDOXIN_1"/>
    <property type="match status" value="1"/>
</dbReference>
<organism evidence="4 5">
    <name type="scientific">Arcicella aquatica</name>
    <dbReference type="NCBI Taxonomy" id="217141"/>
    <lineage>
        <taxon>Bacteria</taxon>
        <taxon>Pseudomonadati</taxon>
        <taxon>Bacteroidota</taxon>
        <taxon>Cytophagia</taxon>
        <taxon>Cytophagales</taxon>
        <taxon>Flectobacillaceae</taxon>
        <taxon>Arcicella</taxon>
    </lineage>
</organism>
<feature type="chain" id="PRO_5045214494" evidence="2">
    <location>
        <begin position="22"/>
        <end position="191"/>
    </location>
</feature>
<evidence type="ECO:0000313" key="4">
    <source>
        <dbReference type="EMBL" id="MEA5260915.1"/>
    </source>
</evidence>
<dbReference type="PANTHER" id="PTHR32234">
    <property type="entry name" value="THIOL:DISULFIDE INTERCHANGE PROTEIN DSBD"/>
    <property type="match status" value="1"/>
</dbReference>
<dbReference type="RefSeq" id="WP_323253856.1">
    <property type="nucleotide sequence ID" value="NZ_JAYFUL010000074.1"/>
</dbReference>
<dbReference type="Proteomes" id="UP001304671">
    <property type="component" value="Unassembled WGS sequence"/>
</dbReference>
<evidence type="ECO:0000313" key="5">
    <source>
        <dbReference type="Proteomes" id="UP001304671"/>
    </source>
</evidence>
<name>A0ABU5QVP4_9BACT</name>
<evidence type="ECO:0000256" key="1">
    <source>
        <dbReference type="ARBA" id="ARBA00023284"/>
    </source>
</evidence>
<comment type="caution">
    <text evidence="4">The sequence shown here is derived from an EMBL/GenBank/DDBJ whole genome shotgun (WGS) entry which is preliminary data.</text>
</comment>
<sequence length="191" mass="22160">MKNIFFTFLISLIAFAGKAQIAANTAPNTSLATKANKAKINWMTLEQAYAATQKEPRKILIDVYTGWCGWCKVMDQKTFTDEKVAEFVNQKYYAVKLDAEMKDTIRIGKQQYIWENGYNQAGVALLQGKMSFPTIVYLDEQFNMIQPVAGYQEAQQFHQIVTFFGDNHYRKGNWEKYQKEIYPQQYSLNNK</sequence>
<keyword evidence="2" id="KW-0732">Signal</keyword>